<evidence type="ECO:0000256" key="4">
    <source>
        <dbReference type="ARBA" id="ARBA00022705"/>
    </source>
</evidence>
<evidence type="ECO:0000256" key="9">
    <source>
        <dbReference type="ARBA" id="ARBA00023204"/>
    </source>
</evidence>
<dbReference type="AlphaFoldDB" id="A0A367YZE3"/>
<dbReference type="Gene3D" id="3.90.79.10">
    <property type="entry name" value="Nucleoside Triphosphate Pyrophosphohydrolase"/>
    <property type="match status" value="1"/>
</dbReference>
<dbReference type="InterPro" id="IPR000086">
    <property type="entry name" value="NUDIX_hydrolase_dom"/>
</dbReference>
<organism evidence="14 15">
    <name type="scientific">Desertihabitans brevis</name>
    <dbReference type="NCBI Taxonomy" id="2268447"/>
    <lineage>
        <taxon>Bacteria</taxon>
        <taxon>Bacillati</taxon>
        <taxon>Actinomycetota</taxon>
        <taxon>Actinomycetes</taxon>
        <taxon>Propionibacteriales</taxon>
        <taxon>Propionibacteriaceae</taxon>
        <taxon>Desertihabitans</taxon>
    </lineage>
</organism>
<dbReference type="RefSeq" id="WP_114124968.1">
    <property type="nucleotide sequence ID" value="NZ_QOUI01000001.1"/>
</dbReference>
<keyword evidence="6" id="KW-0227">DNA damage</keyword>
<keyword evidence="3" id="KW-0515">Mutator protein</keyword>
<dbReference type="GO" id="GO:0006281">
    <property type="term" value="P:DNA repair"/>
    <property type="evidence" value="ECO:0007669"/>
    <property type="project" value="UniProtKB-KW"/>
</dbReference>
<evidence type="ECO:0000256" key="12">
    <source>
        <dbReference type="RuleBase" id="RU003476"/>
    </source>
</evidence>
<dbReference type="EMBL" id="QOUI01000001">
    <property type="protein sequence ID" value="RCK71266.1"/>
    <property type="molecule type" value="Genomic_DNA"/>
</dbReference>
<sequence length="138" mass="14784">MTGHGFPLVVGAALTDDLHRPSRLLAARRRHGALAGWWEFPGGKVEPAEPPLAALARELDEELGLTGVTFGAELPGPDGGWPLPNGSLLRVWWAVTAEVVAPGPDHDEVRWLTAPELLSVPWLEGDLPLVRRLTGVLG</sequence>
<keyword evidence="15" id="KW-1185">Reference proteome</keyword>
<dbReference type="PANTHER" id="PTHR47707:SF1">
    <property type="entry name" value="NUDIX HYDROLASE FAMILY PROTEIN"/>
    <property type="match status" value="1"/>
</dbReference>
<accession>A0A367YZE3</accession>
<keyword evidence="4" id="KW-0235">DNA replication</keyword>
<comment type="catalytic activity">
    <reaction evidence="10">
        <text>8-oxo-dGTP + H2O = 8-oxo-dGMP + diphosphate + H(+)</text>
        <dbReference type="Rhea" id="RHEA:31575"/>
        <dbReference type="ChEBI" id="CHEBI:15377"/>
        <dbReference type="ChEBI" id="CHEBI:15378"/>
        <dbReference type="ChEBI" id="CHEBI:33019"/>
        <dbReference type="ChEBI" id="CHEBI:63224"/>
        <dbReference type="ChEBI" id="CHEBI:77896"/>
        <dbReference type="EC" id="3.6.1.55"/>
    </reaction>
</comment>
<dbReference type="Pfam" id="PF00293">
    <property type="entry name" value="NUDIX"/>
    <property type="match status" value="1"/>
</dbReference>
<evidence type="ECO:0000256" key="10">
    <source>
        <dbReference type="ARBA" id="ARBA00035861"/>
    </source>
</evidence>
<dbReference type="InterPro" id="IPR020084">
    <property type="entry name" value="NUDIX_hydrolase_CS"/>
</dbReference>
<dbReference type="GO" id="GO:0044715">
    <property type="term" value="F:8-oxo-dGDP phosphatase activity"/>
    <property type="evidence" value="ECO:0007669"/>
    <property type="project" value="TreeGrafter"/>
</dbReference>
<dbReference type="SUPFAM" id="SSF55811">
    <property type="entry name" value="Nudix"/>
    <property type="match status" value="1"/>
</dbReference>
<dbReference type="PRINTS" id="PR00502">
    <property type="entry name" value="NUDIXFAMILY"/>
</dbReference>
<dbReference type="PROSITE" id="PS51462">
    <property type="entry name" value="NUDIX"/>
    <property type="match status" value="1"/>
</dbReference>
<keyword evidence="7 12" id="KW-0378">Hydrolase</keyword>
<keyword evidence="9" id="KW-0234">DNA repair</keyword>
<dbReference type="InterPro" id="IPR020476">
    <property type="entry name" value="Nudix_hydrolase"/>
</dbReference>
<dbReference type="PANTHER" id="PTHR47707">
    <property type="entry name" value="8-OXO-DGTP DIPHOSPHATASE"/>
    <property type="match status" value="1"/>
</dbReference>
<protein>
    <recommendedName>
        <fullName evidence="11">8-oxo-dGTP diphosphatase</fullName>
        <ecNumber evidence="11">3.6.1.55</ecNumber>
    </recommendedName>
</protein>
<dbReference type="EC" id="3.6.1.55" evidence="11"/>
<dbReference type="Proteomes" id="UP000252770">
    <property type="component" value="Unassembled WGS sequence"/>
</dbReference>
<evidence type="ECO:0000256" key="1">
    <source>
        <dbReference type="ARBA" id="ARBA00001946"/>
    </source>
</evidence>
<evidence type="ECO:0000256" key="6">
    <source>
        <dbReference type="ARBA" id="ARBA00022763"/>
    </source>
</evidence>
<name>A0A367YZE3_9ACTN</name>
<dbReference type="GO" id="GO:0008413">
    <property type="term" value="F:8-oxo-7,8-dihydroguanosine triphosphate pyrophosphatase activity"/>
    <property type="evidence" value="ECO:0007669"/>
    <property type="project" value="TreeGrafter"/>
</dbReference>
<comment type="cofactor">
    <cofactor evidence="1">
        <name>Mg(2+)</name>
        <dbReference type="ChEBI" id="CHEBI:18420"/>
    </cofactor>
</comment>
<evidence type="ECO:0000256" key="7">
    <source>
        <dbReference type="ARBA" id="ARBA00022801"/>
    </source>
</evidence>
<keyword evidence="8" id="KW-0460">Magnesium</keyword>
<keyword evidence="5" id="KW-0479">Metal-binding</keyword>
<evidence type="ECO:0000313" key="15">
    <source>
        <dbReference type="Proteomes" id="UP000252770"/>
    </source>
</evidence>
<dbReference type="GO" id="GO:0044716">
    <property type="term" value="F:8-oxo-GDP phosphatase activity"/>
    <property type="evidence" value="ECO:0007669"/>
    <property type="project" value="TreeGrafter"/>
</dbReference>
<dbReference type="GO" id="GO:0006260">
    <property type="term" value="P:DNA replication"/>
    <property type="evidence" value="ECO:0007669"/>
    <property type="project" value="UniProtKB-KW"/>
</dbReference>
<evidence type="ECO:0000256" key="3">
    <source>
        <dbReference type="ARBA" id="ARBA00022457"/>
    </source>
</evidence>
<dbReference type="GO" id="GO:0035539">
    <property type="term" value="F:8-oxo-7,8-dihydrodeoxyguanosine triphosphate pyrophosphatase activity"/>
    <property type="evidence" value="ECO:0007669"/>
    <property type="project" value="UniProtKB-EC"/>
</dbReference>
<reference evidence="14 15" key="1">
    <citation type="submission" date="2018-07" db="EMBL/GenBank/DDBJ databases">
        <title>Desertimonas flava gen. nov. sp. nov.</title>
        <authorList>
            <person name="Liu S."/>
        </authorList>
    </citation>
    <scope>NUCLEOTIDE SEQUENCE [LARGE SCALE GENOMIC DNA]</scope>
    <source>
        <strain evidence="14 15">16Sb5-5</strain>
    </source>
</reference>
<evidence type="ECO:0000256" key="11">
    <source>
        <dbReference type="ARBA" id="ARBA00038905"/>
    </source>
</evidence>
<evidence type="ECO:0000256" key="2">
    <source>
        <dbReference type="ARBA" id="ARBA00005582"/>
    </source>
</evidence>
<dbReference type="InterPro" id="IPR015797">
    <property type="entry name" value="NUDIX_hydrolase-like_dom_sf"/>
</dbReference>
<evidence type="ECO:0000256" key="8">
    <source>
        <dbReference type="ARBA" id="ARBA00022842"/>
    </source>
</evidence>
<gene>
    <name evidence="14" type="ORF">DT076_02165</name>
</gene>
<feature type="domain" description="Nudix hydrolase" evidence="13">
    <location>
        <begin position="5"/>
        <end position="134"/>
    </location>
</feature>
<dbReference type="InterPro" id="IPR047127">
    <property type="entry name" value="MutT-like"/>
</dbReference>
<comment type="caution">
    <text evidence="14">The sequence shown here is derived from an EMBL/GenBank/DDBJ whole genome shotgun (WGS) entry which is preliminary data.</text>
</comment>
<comment type="similarity">
    <text evidence="2 12">Belongs to the Nudix hydrolase family.</text>
</comment>
<evidence type="ECO:0000256" key="5">
    <source>
        <dbReference type="ARBA" id="ARBA00022723"/>
    </source>
</evidence>
<evidence type="ECO:0000259" key="13">
    <source>
        <dbReference type="PROSITE" id="PS51462"/>
    </source>
</evidence>
<dbReference type="PROSITE" id="PS00893">
    <property type="entry name" value="NUDIX_BOX"/>
    <property type="match status" value="1"/>
</dbReference>
<evidence type="ECO:0000313" key="14">
    <source>
        <dbReference type="EMBL" id="RCK71266.1"/>
    </source>
</evidence>
<proteinExistence type="inferred from homology"/>
<dbReference type="GO" id="GO:0046872">
    <property type="term" value="F:metal ion binding"/>
    <property type="evidence" value="ECO:0007669"/>
    <property type="project" value="UniProtKB-KW"/>
</dbReference>